<comment type="similarity">
    <text evidence="2 9">Belongs to the zinc-containing alcohol dehydrogenase family.</text>
</comment>
<name>A0ABD2ND86_9CUCU</name>
<evidence type="ECO:0000256" key="2">
    <source>
        <dbReference type="ARBA" id="ARBA00008072"/>
    </source>
</evidence>
<evidence type="ECO:0000256" key="4">
    <source>
        <dbReference type="ARBA" id="ARBA00022833"/>
    </source>
</evidence>
<dbReference type="PROSITE" id="PS00059">
    <property type="entry name" value="ADH_ZINC"/>
    <property type="match status" value="1"/>
</dbReference>
<dbReference type="PANTHER" id="PTHR43161">
    <property type="entry name" value="SORBITOL DEHYDROGENASE"/>
    <property type="match status" value="1"/>
</dbReference>
<dbReference type="EMBL" id="JABFTP020000103">
    <property type="protein sequence ID" value="KAL3276723.1"/>
    <property type="molecule type" value="Genomic_DNA"/>
</dbReference>
<keyword evidence="6" id="KW-0520">NAD</keyword>
<dbReference type="InterPro" id="IPR002328">
    <property type="entry name" value="ADH_Zn_CS"/>
</dbReference>
<accession>A0ABD2ND86</accession>
<dbReference type="PANTHER" id="PTHR43161:SF9">
    <property type="entry name" value="SORBITOL DEHYDROGENASE"/>
    <property type="match status" value="1"/>
</dbReference>
<dbReference type="InterPro" id="IPR013149">
    <property type="entry name" value="ADH-like_C"/>
</dbReference>
<dbReference type="FunFam" id="3.40.50.720:FF:000068">
    <property type="entry name" value="Sorbitol dehydrogenase"/>
    <property type="match status" value="1"/>
</dbReference>
<dbReference type="InterPro" id="IPR011032">
    <property type="entry name" value="GroES-like_sf"/>
</dbReference>
<sequence length="298" mass="32433">MINIFLRLGHEASGQVVKIGKNVKNLKPGDRVAIEPGVPCKNCCYCKEGKYNLCPDIFFCATPPDDGNLCRYYCHAADFCYKLPDNMSYEEGAIMEPLSVGVHACRRGNVQVGSVVLILGAGPIGLVTLLTAKAFGASKVIITDLVDDRLKVAKHFGADYIMKIEKNMSEKDIVSKIGEILGEAPNVSLDCTGVEICVRVALNVTKTGGTVVLVGMGKDEQTVPLTGALIREIDIKGIFRYCNDYPIAIELVRSGKVNVNPLITHRFKMEDTCKAFKTAITGEGNPIKIMIYPNRSSL</sequence>
<keyword evidence="13" id="KW-1185">Reference proteome</keyword>
<organism evidence="12 13">
    <name type="scientific">Cryptolaemus montrouzieri</name>
    <dbReference type="NCBI Taxonomy" id="559131"/>
    <lineage>
        <taxon>Eukaryota</taxon>
        <taxon>Metazoa</taxon>
        <taxon>Ecdysozoa</taxon>
        <taxon>Arthropoda</taxon>
        <taxon>Hexapoda</taxon>
        <taxon>Insecta</taxon>
        <taxon>Pterygota</taxon>
        <taxon>Neoptera</taxon>
        <taxon>Endopterygota</taxon>
        <taxon>Coleoptera</taxon>
        <taxon>Polyphaga</taxon>
        <taxon>Cucujiformia</taxon>
        <taxon>Coccinelloidea</taxon>
        <taxon>Coccinellidae</taxon>
        <taxon>Scymninae</taxon>
        <taxon>Scymnini</taxon>
        <taxon>Cryptolaemus</taxon>
    </lineage>
</organism>
<evidence type="ECO:0000256" key="7">
    <source>
        <dbReference type="ARBA" id="ARBA00026132"/>
    </source>
</evidence>
<evidence type="ECO:0000256" key="8">
    <source>
        <dbReference type="ARBA" id="ARBA00032485"/>
    </source>
</evidence>
<evidence type="ECO:0000256" key="9">
    <source>
        <dbReference type="RuleBase" id="RU361277"/>
    </source>
</evidence>
<dbReference type="GO" id="GO:0046872">
    <property type="term" value="F:metal ion binding"/>
    <property type="evidence" value="ECO:0007669"/>
    <property type="project" value="UniProtKB-KW"/>
</dbReference>
<keyword evidence="4 9" id="KW-0862">Zinc</keyword>
<dbReference type="Pfam" id="PF08240">
    <property type="entry name" value="ADH_N"/>
    <property type="match status" value="1"/>
</dbReference>
<evidence type="ECO:0000256" key="1">
    <source>
        <dbReference type="ARBA" id="ARBA00001947"/>
    </source>
</evidence>
<comment type="cofactor">
    <cofactor evidence="1 9">
        <name>Zn(2+)</name>
        <dbReference type="ChEBI" id="CHEBI:29105"/>
    </cofactor>
</comment>
<dbReference type="GO" id="GO:0016491">
    <property type="term" value="F:oxidoreductase activity"/>
    <property type="evidence" value="ECO:0007669"/>
    <property type="project" value="UniProtKB-KW"/>
</dbReference>
<evidence type="ECO:0000259" key="11">
    <source>
        <dbReference type="Pfam" id="PF08240"/>
    </source>
</evidence>
<protein>
    <recommendedName>
        <fullName evidence="7">Sorbitol dehydrogenase</fullName>
    </recommendedName>
    <alternativeName>
        <fullName evidence="8">Polyol dehydrogenase</fullName>
    </alternativeName>
</protein>
<dbReference type="CDD" id="cd05285">
    <property type="entry name" value="sorbitol_DH"/>
    <property type="match status" value="1"/>
</dbReference>
<dbReference type="Pfam" id="PF00107">
    <property type="entry name" value="ADH_zinc_N"/>
    <property type="match status" value="1"/>
</dbReference>
<keyword evidence="3 9" id="KW-0479">Metal-binding</keyword>
<feature type="domain" description="Alcohol dehydrogenase-like N-terminal" evidence="11">
    <location>
        <begin position="7"/>
        <end position="85"/>
    </location>
</feature>
<dbReference type="Gene3D" id="3.90.180.10">
    <property type="entry name" value="Medium-chain alcohol dehydrogenases, catalytic domain"/>
    <property type="match status" value="1"/>
</dbReference>
<dbReference type="InterPro" id="IPR013154">
    <property type="entry name" value="ADH-like_N"/>
</dbReference>
<proteinExistence type="inferred from homology"/>
<dbReference type="Proteomes" id="UP001516400">
    <property type="component" value="Unassembled WGS sequence"/>
</dbReference>
<dbReference type="SUPFAM" id="SSF50129">
    <property type="entry name" value="GroES-like"/>
    <property type="match status" value="1"/>
</dbReference>
<evidence type="ECO:0000256" key="3">
    <source>
        <dbReference type="ARBA" id="ARBA00022723"/>
    </source>
</evidence>
<gene>
    <name evidence="12" type="ORF">HHI36_012092</name>
</gene>
<dbReference type="InterPro" id="IPR045306">
    <property type="entry name" value="SDH-like"/>
</dbReference>
<feature type="domain" description="Alcohol dehydrogenase-like C-terminal" evidence="10">
    <location>
        <begin position="123"/>
        <end position="252"/>
    </location>
</feature>
<dbReference type="Gene3D" id="3.40.50.720">
    <property type="entry name" value="NAD(P)-binding Rossmann-like Domain"/>
    <property type="match status" value="1"/>
</dbReference>
<evidence type="ECO:0000256" key="6">
    <source>
        <dbReference type="ARBA" id="ARBA00023027"/>
    </source>
</evidence>
<evidence type="ECO:0000313" key="13">
    <source>
        <dbReference type="Proteomes" id="UP001516400"/>
    </source>
</evidence>
<dbReference type="SUPFAM" id="SSF51735">
    <property type="entry name" value="NAD(P)-binding Rossmann-fold domains"/>
    <property type="match status" value="1"/>
</dbReference>
<dbReference type="AlphaFoldDB" id="A0ABD2ND86"/>
<keyword evidence="5" id="KW-0560">Oxidoreductase</keyword>
<reference evidence="12 13" key="1">
    <citation type="journal article" date="2021" name="BMC Biol.">
        <title>Horizontally acquired antibacterial genes associated with adaptive radiation of ladybird beetles.</title>
        <authorList>
            <person name="Li H.S."/>
            <person name="Tang X.F."/>
            <person name="Huang Y.H."/>
            <person name="Xu Z.Y."/>
            <person name="Chen M.L."/>
            <person name="Du X.Y."/>
            <person name="Qiu B.Y."/>
            <person name="Chen P.T."/>
            <person name="Zhang W."/>
            <person name="Slipinski A."/>
            <person name="Escalona H.E."/>
            <person name="Waterhouse R.M."/>
            <person name="Zwick A."/>
            <person name="Pang H."/>
        </authorList>
    </citation>
    <scope>NUCLEOTIDE SEQUENCE [LARGE SCALE GENOMIC DNA]</scope>
    <source>
        <strain evidence="12">SYSU2018</strain>
    </source>
</reference>
<comment type="caution">
    <text evidence="12">The sequence shown here is derived from an EMBL/GenBank/DDBJ whole genome shotgun (WGS) entry which is preliminary data.</text>
</comment>
<dbReference type="InterPro" id="IPR036291">
    <property type="entry name" value="NAD(P)-bd_dom_sf"/>
</dbReference>
<evidence type="ECO:0000313" key="12">
    <source>
        <dbReference type="EMBL" id="KAL3276723.1"/>
    </source>
</evidence>
<evidence type="ECO:0000256" key="5">
    <source>
        <dbReference type="ARBA" id="ARBA00023002"/>
    </source>
</evidence>
<evidence type="ECO:0000259" key="10">
    <source>
        <dbReference type="Pfam" id="PF00107"/>
    </source>
</evidence>